<dbReference type="Proteomes" id="UP000563094">
    <property type="component" value="Unassembled WGS sequence"/>
</dbReference>
<keyword evidence="2" id="KW-1185">Reference proteome</keyword>
<proteinExistence type="predicted"/>
<organism evidence="1 2">
    <name type="scientific">Rufibacter quisquiliarum</name>
    <dbReference type="NCBI Taxonomy" id="1549639"/>
    <lineage>
        <taxon>Bacteria</taxon>
        <taxon>Pseudomonadati</taxon>
        <taxon>Bacteroidota</taxon>
        <taxon>Cytophagia</taxon>
        <taxon>Cytophagales</taxon>
        <taxon>Hymenobacteraceae</taxon>
        <taxon>Rufibacter</taxon>
    </lineage>
</organism>
<evidence type="ECO:0000313" key="1">
    <source>
        <dbReference type="EMBL" id="MBA9076978.1"/>
    </source>
</evidence>
<protein>
    <recommendedName>
        <fullName evidence="3">CDP-Glycerol:Poly(Glycerophosphate) glycerophosphotransferase</fullName>
    </recommendedName>
</protein>
<accession>A0A839GRE8</accession>
<gene>
    <name evidence="1" type="ORF">FHS90_001686</name>
</gene>
<evidence type="ECO:0008006" key="3">
    <source>
        <dbReference type="Google" id="ProtNLM"/>
    </source>
</evidence>
<name>A0A839GRE8_9BACT</name>
<sequence>MNRTTSIELLNRWELDFPVHEWRVDDIYVWPLIRIPLLQYMFGKSNSMLKVKESSSLQKNNTSSSASGRDKFSVFVKGGIQFLNLKNSLFNKIDFVFVSNAAFRQEVLGTYYDRFCDLFLDYFSAVNQHSALLLEFKRQNVEYKLPRSFSKSVKPADSAINFFRAINNKFRKKKSRKAFLPEYEKFIEEIQEILGVNAANFFTKKWVVNMAEQADLTANFYQNLFKKGKPKAVFTISYYSPQSRGAILAASRLGIPSIDIQHGVQGQMHESYGRWANVPVKGYNLLPTIFWNWDQPSFEAIEQWALPTIHKPYIGGNPWLSFWNLKKFNAQYNADYLLSGVKGRKIILYSLQPSFEAFPALIKEAISRTRDEFVWWIRIHPRQRHQFEEMQQEAFKIEENQNINIKEASELPLPLLLNYTNFHITYYSTVAIEAANYNVPTLFLNDLGKLYYEEQLASSGLGYFDIHTVNDLISVLCIEQKGVRVEIEEDASSIDEKIINLIKLVEDINNTVKP</sequence>
<evidence type="ECO:0000313" key="2">
    <source>
        <dbReference type="Proteomes" id="UP000563094"/>
    </source>
</evidence>
<dbReference type="Gene3D" id="3.40.50.12580">
    <property type="match status" value="1"/>
</dbReference>
<dbReference type="AlphaFoldDB" id="A0A839GRE8"/>
<dbReference type="SUPFAM" id="SSF53756">
    <property type="entry name" value="UDP-Glycosyltransferase/glycogen phosphorylase"/>
    <property type="match status" value="1"/>
</dbReference>
<comment type="caution">
    <text evidence="1">The sequence shown here is derived from an EMBL/GenBank/DDBJ whole genome shotgun (WGS) entry which is preliminary data.</text>
</comment>
<dbReference type="EMBL" id="JACJIQ010000005">
    <property type="protein sequence ID" value="MBA9076978.1"/>
    <property type="molecule type" value="Genomic_DNA"/>
</dbReference>
<reference evidence="1 2" key="1">
    <citation type="submission" date="2020-08" db="EMBL/GenBank/DDBJ databases">
        <title>Genomic Encyclopedia of Type Strains, Phase IV (KMG-IV): sequencing the most valuable type-strain genomes for metagenomic binning, comparative biology and taxonomic classification.</title>
        <authorList>
            <person name="Goeker M."/>
        </authorList>
    </citation>
    <scope>NUCLEOTIDE SEQUENCE [LARGE SCALE GENOMIC DNA]</scope>
    <source>
        <strain evidence="1 2">DSM 29854</strain>
    </source>
</reference>
<dbReference type="InterPro" id="IPR043148">
    <property type="entry name" value="TagF_C"/>
</dbReference>